<gene>
    <name evidence="8" type="ORF">EC844_10161</name>
</gene>
<comment type="caution">
    <text evidence="8">The sequence shown here is derived from an EMBL/GenBank/DDBJ whole genome shotgun (WGS) entry which is preliminary data.</text>
</comment>
<name>A0A4R1Y501_ACICA</name>
<accession>A0A4R1Y501</accession>
<dbReference type="EMBL" id="SLVJ01000001">
    <property type="protein sequence ID" value="TCM70792.1"/>
    <property type="molecule type" value="Genomic_DNA"/>
</dbReference>
<feature type="compositionally biased region" description="Pro residues" evidence="5">
    <location>
        <begin position="135"/>
        <end position="162"/>
    </location>
</feature>
<evidence type="ECO:0000313" key="8">
    <source>
        <dbReference type="EMBL" id="TCM70792.1"/>
    </source>
</evidence>
<dbReference type="InterPro" id="IPR037682">
    <property type="entry name" value="TonB_C"/>
</dbReference>
<keyword evidence="9" id="KW-1185">Reference proteome</keyword>
<feature type="region of interest" description="Disordered" evidence="5">
    <location>
        <begin position="111"/>
        <end position="169"/>
    </location>
</feature>
<dbReference type="GO" id="GO:0055085">
    <property type="term" value="P:transmembrane transport"/>
    <property type="evidence" value="ECO:0007669"/>
    <property type="project" value="InterPro"/>
</dbReference>
<dbReference type="SUPFAM" id="SSF74653">
    <property type="entry name" value="TolA/TonB C-terminal domain"/>
    <property type="match status" value="1"/>
</dbReference>
<protein>
    <submittedName>
        <fullName evidence="8">Protein TonB</fullName>
    </submittedName>
</protein>
<keyword evidence="3 6" id="KW-1133">Transmembrane helix</keyword>
<organism evidence="8 9">
    <name type="scientific">Acinetobacter calcoaceticus</name>
    <dbReference type="NCBI Taxonomy" id="471"/>
    <lineage>
        <taxon>Bacteria</taxon>
        <taxon>Pseudomonadati</taxon>
        <taxon>Pseudomonadota</taxon>
        <taxon>Gammaproteobacteria</taxon>
        <taxon>Moraxellales</taxon>
        <taxon>Moraxellaceae</taxon>
        <taxon>Acinetobacter</taxon>
        <taxon>Acinetobacter calcoaceticus/baumannii complex</taxon>
    </lineage>
</organism>
<dbReference type="Pfam" id="PF03544">
    <property type="entry name" value="TonB_C"/>
    <property type="match status" value="1"/>
</dbReference>
<evidence type="ECO:0000256" key="5">
    <source>
        <dbReference type="SAM" id="MobiDB-lite"/>
    </source>
</evidence>
<sequence length="267" mass="28362">MSHSSTQSFQAPPSMKNKIVIALLAVVVGHTGVLWVVSQMKTPELKPIEKKPIKVRMVTIKDDIPPPPPPQPKKQPVKPKEVKIVEKAEPPPAKEIKKIKAAKVNSPKVVTQPVVKPPTPAPVISSTSGNKPVVNPTPTPTPVPVTPPTPPAPPAPPAPPTPQRVNIGGSGGVEWSISKKALDARVSKVANDFKSKNSRLKGNFTVTLKISANEKGKITSVTIVQSSGESKLDDVLRSLISRQSFKPYIVDGVASPIIAIQPFSVGL</sequence>
<feature type="transmembrane region" description="Helical" evidence="6">
    <location>
        <begin position="19"/>
        <end position="37"/>
    </location>
</feature>
<evidence type="ECO:0000259" key="7">
    <source>
        <dbReference type="PROSITE" id="PS52015"/>
    </source>
</evidence>
<feature type="region of interest" description="Disordered" evidence="5">
    <location>
        <begin position="60"/>
        <end position="93"/>
    </location>
</feature>
<evidence type="ECO:0000256" key="1">
    <source>
        <dbReference type="ARBA" id="ARBA00004167"/>
    </source>
</evidence>
<dbReference type="NCBIfam" id="TIGR01352">
    <property type="entry name" value="tonB_Cterm"/>
    <property type="match status" value="1"/>
</dbReference>
<dbReference type="GO" id="GO:0016020">
    <property type="term" value="C:membrane"/>
    <property type="evidence" value="ECO:0007669"/>
    <property type="project" value="UniProtKB-SubCell"/>
</dbReference>
<keyword evidence="2 6" id="KW-0812">Transmembrane</keyword>
<evidence type="ECO:0000313" key="9">
    <source>
        <dbReference type="Proteomes" id="UP000294963"/>
    </source>
</evidence>
<reference evidence="8 9" key="1">
    <citation type="submission" date="2019-03" db="EMBL/GenBank/DDBJ databases">
        <title>Genomic analyses of the natural microbiome of Caenorhabditis elegans.</title>
        <authorList>
            <person name="Samuel B."/>
        </authorList>
    </citation>
    <scope>NUCLEOTIDE SEQUENCE [LARGE SCALE GENOMIC DNA]</scope>
    <source>
        <strain evidence="8 9">JUb89</strain>
    </source>
</reference>
<evidence type="ECO:0000256" key="3">
    <source>
        <dbReference type="ARBA" id="ARBA00022989"/>
    </source>
</evidence>
<keyword evidence="4 6" id="KW-0472">Membrane</keyword>
<dbReference type="InterPro" id="IPR006260">
    <property type="entry name" value="TonB/TolA_C"/>
</dbReference>
<evidence type="ECO:0000256" key="4">
    <source>
        <dbReference type="ARBA" id="ARBA00023136"/>
    </source>
</evidence>
<feature type="domain" description="TonB C-terminal" evidence="7">
    <location>
        <begin position="178"/>
        <end position="267"/>
    </location>
</feature>
<dbReference type="Gene3D" id="3.30.1150.10">
    <property type="match status" value="1"/>
</dbReference>
<dbReference type="OrthoDB" id="9792439at2"/>
<proteinExistence type="predicted"/>
<evidence type="ECO:0000256" key="6">
    <source>
        <dbReference type="SAM" id="Phobius"/>
    </source>
</evidence>
<comment type="subcellular location">
    <subcellularLocation>
        <location evidence="1">Membrane</location>
        <topology evidence="1">Single-pass membrane protein</topology>
    </subcellularLocation>
</comment>
<dbReference type="AlphaFoldDB" id="A0A4R1Y501"/>
<dbReference type="PROSITE" id="PS52015">
    <property type="entry name" value="TONB_CTD"/>
    <property type="match status" value="1"/>
</dbReference>
<dbReference type="Proteomes" id="UP000294963">
    <property type="component" value="Unassembled WGS sequence"/>
</dbReference>
<evidence type="ECO:0000256" key="2">
    <source>
        <dbReference type="ARBA" id="ARBA00022692"/>
    </source>
</evidence>
<feature type="compositionally biased region" description="Basic and acidic residues" evidence="5">
    <location>
        <begin position="78"/>
        <end position="93"/>
    </location>
</feature>